<gene>
    <name evidence="2" type="ORF">PXEA_LOCUS21019</name>
</gene>
<comment type="caution">
    <text evidence="2">The sequence shown here is derived from an EMBL/GenBank/DDBJ whole genome shotgun (WGS) entry which is preliminary data.</text>
</comment>
<feature type="non-terminal residue" evidence="2">
    <location>
        <position position="1"/>
    </location>
</feature>
<dbReference type="Proteomes" id="UP000784294">
    <property type="component" value="Unassembled WGS sequence"/>
</dbReference>
<organism evidence="2 3">
    <name type="scientific">Protopolystoma xenopodis</name>
    <dbReference type="NCBI Taxonomy" id="117903"/>
    <lineage>
        <taxon>Eukaryota</taxon>
        <taxon>Metazoa</taxon>
        <taxon>Spiralia</taxon>
        <taxon>Lophotrochozoa</taxon>
        <taxon>Platyhelminthes</taxon>
        <taxon>Monogenea</taxon>
        <taxon>Polyopisthocotylea</taxon>
        <taxon>Polystomatidea</taxon>
        <taxon>Polystomatidae</taxon>
        <taxon>Protopolystoma</taxon>
    </lineage>
</organism>
<dbReference type="AlphaFoldDB" id="A0A448X441"/>
<evidence type="ECO:0000313" key="3">
    <source>
        <dbReference type="Proteomes" id="UP000784294"/>
    </source>
</evidence>
<evidence type="ECO:0000256" key="1">
    <source>
        <dbReference type="SAM" id="MobiDB-lite"/>
    </source>
</evidence>
<reference evidence="2" key="1">
    <citation type="submission" date="2018-11" db="EMBL/GenBank/DDBJ databases">
        <authorList>
            <consortium name="Pathogen Informatics"/>
        </authorList>
    </citation>
    <scope>NUCLEOTIDE SEQUENCE</scope>
</reference>
<name>A0A448X441_9PLAT</name>
<evidence type="ECO:0000313" key="2">
    <source>
        <dbReference type="EMBL" id="VEL27579.1"/>
    </source>
</evidence>
<keyword evidence="3" id="KW-1185">Reference proteome</keyword>
<sequence length="73" mass="8153">MDFFCRFDYEKTRSSQPLGSLRNVLNVSAKFFSELGKEADHDGEERADDHKASIEVNNMYTSISPSGIPPPGD</sequence>
<feature type="region of interest" description="Disordered" evidence="1">
    <location>
        <begin position="38"/>
        <end position="73"/>
    </location>
</feature>
<protein>
    <submittedName>
        <fullName evidence="2">Uncharacterized protein</fullName>
    </submittedName>
</protein>
<accession>A0A448X441</accession>
<proteinExistence type="predicted"/>
<feature type="compositionally biased region" description="Basic and acidic residues" evidence="1">
    <location>
        <begin position="38"/>
        <end position="53"/>
    </location>
</feature>
<dbReference type="EMBL" id="CAAALY010088203">
    <property type="protein sequence ID" value="VEL27579.1"/>
    <property type="molecule type" value="Genomic_DNA"/>
</dbReference>